<feature type="transmembrane region" description="Helical" evidence="1">
    <location>
        <begin position="41"/>
        <end position="59"/>
    </location>
</feature>
<organism evidence="2 3">
    <name type="scientific">Pediococcus pentosaceus</name>
    <dbReference type="NCBI Taxonomy" id="1255"/>
    <lineage>
        <taxon>Bacteria</taxon>
        <taxon>Bacillati</taxon>
        <taxon>Bacillota</taxon>
        <taxon>Bacilli</taxon>
        <taxon>Lactobacillales</taxon>
        <taxon>Lactobacillaceae</taxon>
        <taxon>Pediococcus</taxon>
    </lineage>
</organism>
<keyword evidence="1" id="KW-0472">Membrane</keyword>
<feature type="transmembrane region" description="Helical" evidence="1">
    <location>
        <begin position="66"/>
        <end position="86"/>
    </location>
</feature>
<reference evidence="2" key="1">
    <citation type="submission" date="2020-11" db="EMBL/GenBank/DDBJ databases">
        <title>Antibiotic susceptibility profiles of Pediococcus pentosaceus from various origins and their implications for the safety assessment of strains with food-technology applications.</title>
        <authorList>
            <person name="Shani N."/>
            <person name="Oberhaensli S."/>
            <person name="Arias E."/>
        </authorList>
    </citation>
    <scope>NUCLEOTIDE SEQUENCE</scope>
    <source>
        <strain evidence="2">FAM 19164</strain>
    </source>
</reference>
<accession>A0AA41C068</accession>
<evidence type="ECO:0000313" key="3">
    <source>
        <dbReference type="Proteomes" id="UP000743107"/>
    </source>
</evidence>
<dbReference type="AlphaFoldDB" id="A0AA41C068"/>
<protein>
    <submittedName>
        <fullName evidence="2">Uncharacterized protein</fullName>
    </submittedName>
</protein>
<feature type="transmembrane region" description="Helical" evidence="1">
    <location>
        <begin position="374"/>
        <end position="393"/>
    </location>
</feature>
<keyword evidence="1" id="KW-1133">Transmembrane helix</keyword>
<feature type="transmembrane region" description="Helical" evidence="1">
    <location>
        <begin position="7"/>
        <end position="29"/>
    </location>
</feature>
<feature type="transmembrane region" description="Helical" evidence="1">
    <location>
        <begin position="184"/>
        <end position="203"/>
    </location>
</feature>
<feature type="transmembrane region" description="Helical" evidence="1">
    <location>
        <begin position="92"/>
        <end position="112"/>
    </location>
</feature>
<comment type="caution">
    <text evidence="2">The sequence shown here is derived from an EMBL/GenBank/DDBJ whole genome shotgun (WGS) entry which is preliminary data.</text>
</comment>
<keyword evidence="1" id="KW-0812">Transmembrane</keyword>
<feature type="transmembrane region" description="Helical" evidence="1">
    <location>
        <begin position="348"/>
        <end position="368"/>
    </location>
</feature>
<feature type="transmembrane region" description="Helical" evidence="1">
    <location>
        <begin position="124"/>
        <end position="147"/>
    </location>
</feature>
<dbReference type="Proteomes" id="UP000743107">
    <property type="component" value="Unassembled WGS sequence"/>
</dbReference>
<dbReference type="EMBL" id="JADOFV010000003">
    <property type="protein sequence ID" value="MBF7127224.1"/>
    <property type="molecule type" value="Genomic_DNA"/>
</dbReference>
<gene>
    <name evidence="2" type="ORF">ITQ97_05320</name>
</gene>
<evidence type="ECO:0000256" key="1">
    <source>
        <dbReference type="SAM" id="Phobius"/>
    </source>
</evidence>
<sequence>MKTIDKFFISFMLLLQINFFDLIDTRTSFLAGFSSYSQKKLLLVVAFAYMFIRSIAYGIDYKRKKNYTLFVILFLISWVAILLATVSIYGQSIVKTLFVSYYFLLIILYFPFSEALPSKESWSTLIKIFSNFAFILSLIKIFQSLMISKFGKVFFFMSNNDYITATSLRFVKLGFTRIPSPTDFVFFSLLLTLFSILIGLKLFTKWRYRLYIGIYIIFIFLIGQTRSYIIMTILVLLLYVLWFINRHFGKDLVILTMSVLAIPVLFFMIKFIISIIFGNSSRGISLSIRQEAIKYYLQNISLHKWFSLGFVRDDLFSNLVHNTHVDFAGNIYSYNYDDVGMVGLIAQYGWLGVLNISVYFLATLGVFVKSNSKYLLLFIFVLFFGSWISVSLFDPQRIFYLPLLLVLIDSIDNNILKSDFYGGSTDV</sequence>
<proteinExistence type="predicted"/>
<name>A0AA41C068_PEDPE</name>
<feature type="transmembrane region" description="Helical" evidence="1">
    <location>
        <begin position="254"/>
        <end position="277"/>
    </location>
</feature>
<evidence type="ECO:0000313" key="2">
    <source>
        <dbReference type="EMBL" id="MBF7127224.1"/>
    </source>
</evidence>
<dbReference type="RefSeq" id="WP_195751910.1">
    <property type="nucleotide sequence ID" value="NZ_JADOFV010000003.1"/>
</dbReference>
<feature type="transmembrane region" description="Helical" evidence="1">
    <location>
        <begin position="215"/>
        <end position="242"/>
    </location>
</feature>